<evidence type="ECO:0000313" key="2">
    <source>
        <dbReference type="Proteomes" id="UP000322234"/>
    </source>
</evidence>
<dbReference type="Proteomes" id="UP000322234">
    <property type="component" value="Unassembled WGS sequence"/>
</dbReference>
<organism evidence="1 2">
    <name type="scientific">Bos mutus</name>
    <name type="common">wild yak</name>
    <dbReference type="NCBI Taxonomy" id="72004"/>
    <lineage>
        <taxon>Eukaryota</taxon>
        <taxon>Metazoa</taxon>
        <taxon>Chordata</taxon>
        <taxon>Craniata</taxon>
        <taxon>Vertebrata</taxon>
        <taxon>Euteleostomi</taxon>
        <taxon>Mammalia</taxon>
        <taxon>Eutheria</taxon>
        <taxon>Laurasiatheria</taxon>
        <taxon>Artiodactyla</taxon>
        <taxon>Ruminantia</taxon>
        <taxon>Pecora</taxon>
        <taxon>Bovidae</taxon>
        <taxon>Bovinae</taxon>
        <taxon>Bos</taxon>
    </lineage>
</organism>
<sequence length="98" mass="10703">MAEVMFPEINNIAWFYQGNKSFCHKVAKRCIDDGPVVAQMSSLMAVASRDCDIVGADVWTHLEATEVSINRSTGVPGSVLTRPCVLGVINIRPQNIDP</sequence>
<evidence type="ECO:0000313" key="1">
    <source>
        <dbReference type="EMBL" id="MXQ96358.1"/>
    </source>
</evidence>
<keyword evidence="2" id="KW-1185">Reference proteome</keyword>
<proteinExistence type="predicted"/>
<reference evidence="1" key="1">
    <citation type="submission" date="2019-10" db="EMBL/GenBank/DDBJ databases">
        <title>The sequence and de novo assembly of the wild yak genome.</title>
        <authorList>
            <person name="Liu Y."/>
        </authorList>
    </citation>
    <scope>NUCLEOTIDE SEQUENCE [LARGE SCALE GENOMIC DNA]</scope>
    <source>
        <strain evidence="1">WY2019</strain>
    </source>
</reference>
<comment type="caution">
    <text evidence="1">The sequence shown here is derived from an EMBL/GenBank/DDBJ whole genome shotgun (WGS) entry which is preliminary data.</text>
</comment>
<accession>A0A6B0S1K1</accession>
<gene>
    <name evidence="1" type="ORF">E5288_WYG022849</name>
</gene>
<dbReference type="AlphaFoldDB" id="A0A6B0S1K1"/>
<dbReference type="EMBL" id="VBQZ03000159">
    <property type="protein sequence ID" value="MXQ96358.1"/>
    <property type="molecule type" value="Genomic_DNA"/>
</dbReference>
<name>A0A6B0S1K1_9CETA</name>
<protein>
    <submittedName>
        <fullName evidence="1">Uncharacterized protein</fullName>
    </submittedName>
</protein>